<name>W4FE01_APHAT</name>
<evidence type="ECO:0000313" key="1">
    <source>
        <dbReference type="EMBL" id="ETV65705.1"/>
    </source>
</evidence>
<dbReference type="GeneID" id="20819643"/>
<dbReference type="RefSeq" id="XP_009844812.1">
    <property type="nucleotide sequence ID" value="XM_009846510.1"/>
</dbReference>
<protein>
    <submittedName>
        <fullName evidence="1">Uncharacterized protein</fullName>
    </submittedName>
</protein>
<proteinExistence type="predicted"/>
<accession>W4FE01</accession>
<dbReference type="EMBL" id="KI913226">
    <property type="protein sequence ID" value="ETV65705.1"/>
    <property type="molecule type" value="Genomic_DNA"/>
</dbReference>
<organism evidence="1">
    <name type="scientific">Aphanomyces astaci</name>
    <name type="common">Crayfish plague agent</name>
    <dbReference type="NCBI Taxonomy" id="112090"/>
    <lineage>
        <taxon>Eukaryota</taxon>
        <taxon>Sar</taxon>
        <taxon>Stramenopiles</taxon>
        <taxon>Oomycota</taxon>
        <taxon>Saprolegniomycetes</taxon>
        <taxon>Saprolegniales</taxon>
        <taxon>Verrucalvaceae</taxon>
        <taxon>Aphanomyces</taxon>
    </lineage>
</organism>
<dbReference type="VEuPathDB" id="FungiDB:H257_17647"/>
<gene>
    <name evidence="1" type="ORF">H257_17647</name>
</gene>
<dbReference type="AlphaFoldDB" id="W4FE01"/>
<reference evidence="1" key="1">
    <citation type="submission" date="2013-12" db="EMBL/GenBank/DDBJ databases">
        <title>The Genome Sequence of Aphanomyces astaci APO3.</title>
        <authorList>
            <consortium name="The Broad Institute Genomics Platform"/>
            <person name="Russ C."/>
            <person name="Tyler B."/>
            <person name="van West P."/>
            <person name="Dieguez-Uribeondo J."/>
            <person name="Young S.K."/>
            <person name="Zeng Q."/>
            <person name="Gargeya S."/>
            <person name="Fitzgerald M."/>
            <person name="Abouelleil A."/>
            <person name="Alvarado L."/>
            <person name="Chapman S.B."/>
            <person name="Gainer-Dewar J."/>
            <person name="Goldberg J."/>
            <person name="Griggs A."/>
            <person name="Gujja S."/>
            <person name="Hansen M."/>
            <person name="Howarth C."/>
            <person name="Imamovic A."/>
            <person name="Ireland A."/>
            <person name="Larimer J."/>
            <person name="McCowan C."/>
            <person name="Murphy C."/>
            <person name="Pearson M."/>
            <person name="Poon T.W."/>
            <person name="Priest M."/>
            <person name="Roberts A."/>
            <person name="Saif S."/>
            <person name="Shea T."/>
            <person name="Sykes S."/>
            <person name="Wortman J."/>
            <person name="Nusbaum C."/>
            <person name="Birren B."/>
        </authorList>
    </citation>
    <scope>NUCLEOTIDE SEQUENCE [LARGE SCALE GENOMIC DNA]</scope>
    <source>
        <strain evidence="1">APO3</strain>
    </source>
</reference>
<sequence>MAATQRHHDEWFDANFIDHRRRGSFGHSTSVADTFRAVHDTFEHENKVAREERDPNFNDNVASNADNVASNADNFDGMDYQTADDDGLSSDNITAYISVLTNSRNYFSLVPGYLYLLPSASNNFKQLKFGGKAVHVFWILHTFADMTTCELYYCTTCRATRRYMSTRMVFAQAATFESRNDFELQCGDSTECIHCLKQCSTGSPNTLRIRYWFAHGHGVDIPYLFLQSSNRHEDWESDYHVT</sequence>